<dbReference type="OrthoDB" id="7629232at2"/>
<keyword evidence="4" id="KW-1185">Reference proteome</keyword>
<evidence type="ECO:0000256" key="2">
    <source>
        <dbReference type="SAM" id="SignalP"/>
    </source>
</evidence>
<protein>
    <recommendedName>
        <fullName evidence="5">Lipoprotein</fullName>
    </recommendedName>
</protein>
<accession>A0A1D8A8Y0</accession>
<sequence>MKANPRSRATPLSALLLTGLAATAALSGCVPPPPSTPAPRPGATHAPQPRPATPTAPPPSPMAADWRDAPQTPGSWSYAGNGSASGATFGNGQFIVQCDTARTVTLLRAAAPRAGAVGMSITSSTGARALTGTATPRGVVVTLPARDSALDAMAFSRGRFAVSVTGEPTLYLPSWTEISRVIEDCR</sequence>
<name>A0A1D8A8Y0_9SPHN</name>
<dbReference type="Proteomes" id="UP000094626">
    <property type="component" value="Chromosome"/>
</dbReference>
<evidence type="ECO:0000313" key="3">
    <source>
        <dbReference type="EMBL" id="AOR78571.1"/>
    </source>
</evidence>
<feature type="chain" id="PRO_5009104797" description="Lipoprotein" evidence="2">
    <location>
        <begin position="25"/>
        <end position="186"/>
    </location>
</feature>
<evidence type="ECO:0000256" key="1">
    <source>
        <dbReference type="SAM" id="MobiDB-lite"/>
    </source>
</evidence>
<proteinExistence type="predicted"/>
<evidence type="ECO:0000313" key="4">
    <source>
        <dbReference type="Proteomes" id="UP000094626"/>
    </source>
</evidence>
<dbReference type="EMBL" id="CP017075">
    <property type="protein sequence ID" value="AOR78571.1"/>
    <property type="molecule type" value="Genomic_DNA"/>
</dbReference>
<dbReference type="AlphaFoldDB" id="A0A1D8A8Y0"/>
<gene>
    <name evidence="3" type="ORF">BES08_08075</name>
</gene>
<organism evidence="3 4">
    <name type="scientific">Novosphingobium resinovorum</name>
    <dbReference type="NCBI Taxonomy" id="158500"/>
    <lineage>
        <taxon>Bacteria</taxon>
        <taxon>Pseudomonadati</taxon>
        <taxon>Pseudomonadota</taxon>
        <taxon>Alphaproteobacteria</taxon>
        <taxon>Sphingomonadales</taxon>
        <taxon>Sphingomonadaceae</taxon>
        <taxon>Novosphingobium</taxon>
    </lineage>
</organism>
<keyword evidence="2" id="KW-0732">Signal</keyword>
<evidence type="ECO:0008006" key="5">
    <source>
        <dbReference type="Google" id="ProtNLM"/>
    </source>
</evidence>
<feature type="region of interest" description="Disordered" evidence="1">
    <location>
        <begin position="26"/>
        <end position="79"/>
    </location>
</feature>
<dbReference type="KEGG" id="nre:BES08_08075"/>
<feature type="compositionally biased region" description="Pro residues" evidence="1">
    <location>
        <begin position="30"/>
        <end position="40"/>
    </location>
</feature>
<reference evidence="4" key="1">
    <citation type="journal article" date="2017" name="J. Biotechnol.">
        <title>Complete genome sequence of Novosphingobium resinovorum SA1, a versatile xenobiotic-degrading bacterium capable of utilizing sulfanilic acid.</title>
        <authorList>
            <person name="Hegedus B."/>
            <person name="Kos P.B."/>
            <person name="Balint B."/>
            <person name="Maroti G."/>
            <person name="Gan H.M."/>
            <person name="Perei K."/>
            <person name="Rakhely G."/>
        </authorList>
    </citation>
    <scope>NUCLEOTIDE SEQUENCE [LARGE SCALE GENOMIC DNA]</scope>
    <source>
        <strain evidence="4">SA1</strain>
    </source>
</reference>
<dbReference type="PROSITE" id="PS51257">
    <property type="entry name" value="PROKAR_LIPOPROTEIN"/>
    <property type="match status" value="1"/>
</dbReference>
<feature type="signal peptide" evidence="2">
    <location>
        <begin position="1"/>
        <end position="24"/>
    </location>
</feature>
<feature type="compositionally biased region" description="Pro residues" evidence="1">
    <location>
        <begin position="48"/>
        <end position="61"/>
    </location>
</feature>